<organism evidence="1 3">
    <name type="scientific">Limosilactobacillus fermentum 3872</name>
    <dbReference type="NCBI Taxonomy" id="1381124"/>
    <lineage>
        <taxon>Bacteria</taxon>
        <taxon>Bacillati</taxon>
        <taxon>Bacillota</taxon>
        <taxon>Bacilli</taxon>
        <taxon>Lactobacillales</taxon>
        <taxon>Lactobacillaceae</taxon>
        <taxon>Limosilactobacillus</taxon>
    </lineage>
</organism>
<sequence length="150" mass="17121">MSGLLFKDIDRHATAWRVIKFLDRPLDHYLAMSGKNRADLKSPILDSQPKGTPSGNANENRMVNIWLAGQVVDCVALAMQHSRKQCQDVLLGQYTVDEMSNNELAEALHLSTTTFTERKQEALNEFADRFEYWITKRGLTGEVPDLHVYR</sequence>
<dbReference type="RefSeq" id="WP_021349258.1">
    <property type="nucleotide sequence ID" value="NZ_CP011536.1"/>
</dbReference>
<reference evidence="1 3" key="1">
    <citation type="journal article" date="2013" name="Genome Announc.">
        <title>Draft Genome Sequence of Lactobacillus fermentum Strain 3872.</title>
        <authorList>
            <person name="Karlyshev A.V."/>
            <person name="Raju K."/>
            <person name="Abramov V.M."/>
        </authorList>
    </citation>
    <scope>NUCLEOTIDE SEQUENCE [LARGE SCALE GENOMIC DNA]</scope>
    <source>
        <strain evidence="1 3">3872</strain>
    </source>
</reference>
<name>A0A806TMC8_LIMFE</name>
<accession>A0A806TMC8</accession>
<evidence type="ECO:0000313" key="3">
    <source>
        <dbReference type="Proteomes" id="UP000016629"/>
    </source>
</evidence>
<dbReference type="AlphaFoldDB" id="A0A806TMC8"/>
<evidence type="ECO:0008006" key="4">
    <source>
        <dbReference type="Google" id="ProtNLM"/>
    </source>
</evidence>
<reference evidence="1 3" key="2">
    <citation type="journal article" name="FEMS Microbiol. Lett.">
        <title>Lactobacillus fermentum 3872 genome sequencing reveals plasmid and chromosomal genes potentially involved in a probiotic activity.</title>
        <authorList>
            <person name="Lehri B."/>
            <person name="Seddon A.M."/>
            <person name="Karlyshev A.V."/>
        </authorList>
    </citation>
    <scope>NUCLEOTIDE SEQUENCE [LARGE SCALE GENOMIC DNA]</scope>
    <source>
        <strain evidence="1 3">3872</strain>
    </source>
</reference>
<dbReference type="EMBL" id="CP011536">
    <property type="protein sequence ID" value="AKM51022.1"/>
    <property type="molecule type" value="Genomic_DNA"/>
</dbReference>
<gene>
    <name evidence="1" type="ORF">N573_004370</name>
    <name evidence="2" type="ORF">N573_004525</name>
</gene>
<evidence type="ECO:0000313" key="1">
    <source>
        <dbReference type="EMBL" id="AKM50991.1"/>
    </source>
</evidence>
<proteinExistence type="predicted"/>
<dbReference type="Proteomes" id="UP000016629">
    <property type="component" value="Chromosome"/>
</dbReference>
<dbReference type="EMBL" id="CP011536">
    <property type="protein sequence ID" value="AKM50991.1"/>
    <property type="molecule type" value="Genomic_DNA"/>
</dbReference>
<dbReference type="InterPro" id="IPR006524">
    <property type="entry name" value="ArpU-like"/>
</dbReference>
<dbReference type="NCBIfam" id="TIGR01637">
    <property type="entry name" value="phage_arpU"/>
    <property type="match status" value="1"/>
</dbReference>
<evidence type="ECO:0000313" key="2">
    <source>
        <dbReference type="EMBL" id="AKM51022.1"/>
    </source>
</evidence>
<protein>
    <recommendedName>
        <fullName evidence="4">ArpU family transcriptional regulator</fullName>
    </recommendedName>
</protein>